<reference evidence="5 6" key="1">
    <citation type="journal article" date="2017" name="Nat. Commun.">
        <title>Genome assembly with in vitro proximity ligation data and whole-genome triplication in lettuce.</title>
        <authorList>
            <person name="Reyes-Chin-Wo S."/>
            <person name="Wang Z."/>
            <person name="Yang X."/>
            <person name="Kozik A."/>
            <person name="Arikit S."/>
            <person name="Song C."/>
            <person name="Xia L."/>
            <person name="Froenicke L."/>
            <person name="Lavelle D.O."/>
            <person name="Truco M.J."/>
            <person name="Xia R."/>
            <person name="Zhu S."/>
            <person name="Xu C."/>
            <person name="Xu H."/>
            <person name="Xu X."/>
            <person name="Cox K."/>
            <person name="Korf I."/>
            <person name="Meyers B.C."/>
            <person name="Michelmore R.W."/>
        </authorList>
    </citation>
    <scope>NUCLEOTIDE SEQUENCE [LARGE SCALE GENOMIC DNA]</scope>
    <source>
        <strain evidence="6">cv. Salinas</strain>
        <tissue evidence="5">Seedlings</tissue>
    </source>
</reference>
<dbReference type="GO" id="GO:0004615">
    <property type="term" value="F:phosphomannomutase activity"/>
    <property type="evidence" value="ECO:0000318"/>
    <property type="project" value="GO_Central"/>
</dbReference>
<dbReference type="InterPro" id="IPR005844">
    <property type="entry name" value="A-D-PHexomutase_a/b/a-I"/>
</dbReference>
<feature type="domain" description="Alpha-D-phosphohexomutase alpha/beta/alpha" evidence="4">
    <location>
        <begin position="51"/>
        <end position="134"/>
    </location>
</feature>
<protein>
    <recommendedName>
        <fullName evidence="4">Alpha-D-phosphohexomutase alpha/beta/alpha domain-containing protein</fullName>
    </recommendedName>
</protein>
<name>A0A9R1XTN0_LACSA</name>
<evidence type="ECO:0000256" key="2">
    <source>
        <dbReference type="ARBA" id="ARBA00010231"/>
    </source>
</evidence>
<comment type="cofactor">
    <cofactor evidence="1">
        <name>Mg(2+)</name>
        <dbReference type="ChEBI" id="CHEBI:18420"/>
    </cofactor>
</comment>
<comment type="similarity">
    <text evidence="2">Belongs to the phosphohexose mutase family.</text>
</comment>
<dbReference type="InterPro" id="IPR050060">
    <property type="entry name" value="Phosphoglucosamine_mutase"/>
</dbReference>
<dbReference type="AlphaFoldDB" id="A0A9R1XTN0"/>
<comment type="caution">
    <text evidence="5">The sequence shown here is derived from an EMBL/GenBank/DDBJ whole genome shotgun (WGS) entry which is preliminary data.</text>
</comment>
<evidence type="ECO:0000256" key="3">
    <source>
        <dbReference type="ARBA" id="ARBA00022553"/>
    </source>
</evidence>
<evidence type="ECO:0000313" key="6">
    <source>
        <dbReference type="Proteomes" id="UP000235145"/>
    </source>
</evidence>
<evidence type="ECO:0000313" key="5">
    <source>
        <dbReference type="EMBL" id="KAJ0218897.1"/>
    </source>
</evidence>
<dbReference type="GO" id="GO:0005975">
    <property type="term" value="P:carbohydrate metabolic process"/>
    <property type="evidence" value="ECO:0007669"/>
    <property type="project" value="InterPro"/>
</dbReference>
<organism evidence="5 6">
    <name type="scientific">Lactuca sativa</name>
    <name type="common">Garden lettuce</name>
    <dbReference type="NCBI Taxonomy" id="4236"/>
    <lineage>
        <taxon>Eukaryota</taxon>
        <taxon>Viridiplantae</taxon>
        <taxon>Streptophyta</taxon>
        <taxon>Embryophyta</taxon>
        <taxon>Tracheophyta</taxon>
        <taxon>Spermatophyta</taxon>
        <taxon>Magnoliopsida</taxon>
        <taxon>eudicotyledons</taxon>
        <taxon>Gunneridae</taxon>
        <taxon>Pentapetalae</taxon>
        <taxon>asterids</taxon>
        <taxon>campanulids</taxon>
        <taxon>Asterales</taxon>
        <taxon>Asteraceae</taxon>
        <taxon>Cichorioideae</taxon>
        <taxon>Cichorieae</taxon>
        <taxon>Lactucinae</taxon>
        <taxon>Lactuca</taxon>
    </lineage>
</organism>
<sequence>MFTIFKITCILRNRDTLCIGILIQEHIRADYAFVTYTNHLVSRDSSHIYTKDAASRGIVGVGFDVVQYGLASTLGMFNTNGFQFFSNEDFLCPVDGAIMITASHLPYNRNGFKFFPNEGGLGKPDIKDILEHAANIYNGFTPESLEEAERKLSSSTTKVDYMAIYASNLVIAVRKASGKIGNPLEGFHIVVDAGKEAGGFFAVSYLLACVHNSLPRFSSDVQLTHHNKTNIGFAPTNTAILLGTVAHMIPTVIDSDMAMVLSSGMYIILQKPIYLIK</sequence>
<gene>
    <name evidence="5" type="ORF">LSAT_V11C300154810</name>
</gene>
<proteinExistence type="inferred from homology"/>
<keyword evidence="6" id="KW-1185">Reference proteome</keyword>
<dbReference type="SUPFAM" id="SSF53738">
    <property type="entry name" value="Phosphoglucomutase, first 3 domains"/>
    <property type="match status" value="1"/>
</dbReference>
<evidence type="ECO:0000256" key="1">
    <source>
        <dbReference type="ARBA" id="ARBA00001946"/>
    </source>
</evidence>
<dbReference type="Proteomes" id="UP000235145">
    <property type="component" value="Unassembled WGS sequence"/>
</dbReference>
<dbReference type="EMBL" id="NBSK02000003">
    <property type="protein sequence ID" value="KAJ0218897.1"/>
    <property type="molecule type" value="Genomic_DNA"/>
</dbReference>
<accession>A0A9R1XTN0</accession>
<dbReference type="Gene3D" id="3.40.120.10">
    <property type="entry name" value="Alpha-D-Glucose-1,6-Bisphosphate, subunit A, domain 3"/>
    <property type="match status" value="1"/>
</dbReference>
<evidence type="ECO:0000259" key="4">
    <source>
        <dbReference type="Pfam" id="PF02878"/>
    </source>
</evidence>
<dbReference type="Pfam" id="PF02878">
    <property type="entry name" value="PGM_PMM_I"/>
    <property type="match status" value="1"/>
</dbReference>
<keyword evidence="3" id="KW-0597">Phosphoprotein</keyword>
<dbReference type="PANTHER" id="PTHR42946:SF1">
    <property type="entry name" value="PHOSPHOGLUCOMUTASE (ALPHA-D-GLUCOSE-1,6-BISPHOSPHATE-DEPENDENT)"/>
    <property type="match status" value="1"/>
</dbReference>
<dbReference type="InterPro" id="IPR016055">
    <property type="entry name" value="A-D-PHexomutase_a/b/a-I/II/III"/>
</dbReference>
<dbReference type="PANTHER" id="PTHR42946">
    <property type="entry name" value="PHOSPHOHEXOSE MUTASE"/>
    <property type="match status" value="1"/>
</dbReference>